<dbReference type="WBParaSite" id="ES5_v2.g29826.t1">
    <property type="protein sequence ID" value="ES5_v2.g29826.t1"/>
    <property type="gene ID" value="ES5_v2.g29826"/>
</dbReference>
<proteinExistence type="predicted"/>
<evidence type="ECO:0000313" key="1">
    <source>
        <dbReference type="Proteomes" id="UP000887579"/>
    </source>
</evidence>
<accession>A0AC34GJN9</accession>
<evidence type="ECO:0000313" key="2">
    <source>
        <dbReference type="WBParaSite" id="ES5_v2.g29826.t1"/>
    </source>
</evidence>
<organism evidence="1 2">
    <name type="scientific">Panagrolaimus sp. ES5</name>
    <dbReference type="NCBI Taxonomy" id="591445"/>
    <lineage>
        <taxon>Eukaryota</taxon>
        <taxon>Metazoa</taxon>
        <taxon>Ecdysozoa</taxon>
        <taxon>Nematoda</taxon>
        <taxon>Chromadorea</taxon>
        <taxon>Rhabditida</taxon>
        <taxon>Tylenchina</taxon>
        <taxon>Panagrolaimomorpha</taxon>
        <taxon>Panagrolaimoidea</taxon>
        <taxon>Panagrolaimidae</taxon>
        <taxon>Panagrolaimus</taxon>
    </lineage>
</organism>
<name>A0AC34GJN9_9BILA</name>
<reference evidence="2" key="1">
    <citation type="submission" date="2022-11" db="UniProtKB">
        <authorList>
            <consortium name="WormBaseParasite"/>
        </authorList>
    </citation>
    <scope>IDENTIFICATION</scope>
</reference>
<protein>
    <submittedName>
        <fullName evidence="2">Uncharacterized protein</fullName>
    </submittedName>
</protein>
<dbReference type="Proteomes" id="UP000887579">
    <property type="component" value="Unplaced"/>
</dbReference>
<sequence length="89" mass="10326">MFDTVSLCDDSKIKDEILQILQTLFNHVRDYGEAVVTYFDSCSDLDDGPFGVINFSIDQYINQIESFRENHKNISFEECLEPSKLVSFF</sequence>